<reference evidence="2 3" key="1">
    <citation type="submission" date="2018-11" db="EMBL/GenBank/DDBJ databases">
        <authorList>
            <person name="Huo Y."/>
        </authorList>
    </citation>
    <scope>NUCLEOTIDE SEQUENCE [LARGE SCALE GENOMIC DNA]</scope>
    <source>
        <strain evidence="2 3">DSM 30132</strain>
    </source>
</reference>
<feature type="region of interest" description="Disordered" evidence="1">
    <location>
        <begin position="93"/>
        <end position="112"/>
    </location>
</feature>
<proteinExistence type="predicted"/>
<evidence type="ECO:0000313" key="2">
    <source>
        <dbReference type="EMBL" id="RSB66101.1"/>
    </source>
</evidence>
<sequence>MHGRRRACSRRAHPPRRRNPGRDDGPEYLKCVAIFQIRLPHFRSLFSHVFSAKPLHTFVRHALATLGWGAACPINNPRRNHGRPACLHGQAARTLPAKGKDSQPRPACRPYA</sequence>
<gene>
    <name evidence="2" type="ORF">EFD55_25295</name>
</gene>
<feature type="compositionally biased region" description="Basic residues" evidence="1">
    <location>
        <begin position="1"/>
        <end position="19"/>
    </location>
</feature>
<evidence type="ECO:0000313" key="3">
    <source>
        <dbReference type="Proteomes" id="UP000277279"/>
    </source>
</evidence>
<comment type="caution">
    <text evidence="2">The sequence shown here is derived from an EMBL/GenBank/DDBJ whole genome shotgun (WGS) entry which is preliminary data.</text>
</comment>
<name>A0A427MDW1_9HYPH</name>
<evidence type="ECO:0000256" key="1">
    <source>
        <dbReference type="SAM" id="MobiDB-lite"/>
    </source>
</evidence>
<dbReference type="Proteomes" id="UP000277279">
    <property type="component" value="Unassembled WGS sequence"/>
</dbReference>
<dbReference type="AlphaFoldDB" id="A0A427MDW1"/>
<dbReference type="EMBL" id="RJJT01000021">
    <property type="protein sequence ID" value="RSB66101.1"/>
    <property type="molecule type" value="Genomic_DNA"/>
</dbReference>
<accession>A0A427MDW1</accession>
<feature type="region of interest" description="Disordered" evidence="1">
    <location>
        <begin position="1"/>
        <end position="26"/>
    </location>
</feature>
<organism evidence="2 3">
    <name type="scientific">Rhizobium pisi</name>
    <dbReference type="NCBI Taxonomy" id="574561"/>
    <lineage>
        <taxon>Bacteria</taxon>
        <taxon>Pseudomonadati</taxon>
        <taxon>Pseudomonadota</taxon>
        <taxon>Alphaproteobacteria</taxon>
        <taxon>Hyphomicrobiales</taxon>
        <taxon>Rhizobiaceae</taxon>
        <taxon>Rhizobium/Agrobacterium group</taxon>
        <taxon>Rhizobium</taxon>
    </lineage>
</organism>
<protein>
    <submittedName>
        <fullName evidence="2">Uncharacterized protein</fullName>
    </submittedName>
</protein>